<dbReference type="SUPFAM" id="SSF49265">
    <property type="entry name" value="Fibronectin type III"/>
    <property type="match status" value="7"/>
</dbReference>
<keyword evidence="10" id="KW-0393">Immunoglobulin domain</keyword>
<dbReference type="Pfam" id="PF07679">
    <property type="entry name" value="I-set"/>
    <property type="match status" value="2"/>
</dbReference>
<sequence>MVDGVTVLFARSRMLRLPNQKMMNDGACEADRVAIENPRRFRRRPTTDDGQQEQEQRRSERTLKRAEEVGRSDMAPYAIDHRLCWPIGEDGEPERNSDRRARSGPGRNDEGAKHPAYIDARTAGSSDRRFGRRAGRPLEAGDGRRRRYTAATLTSGGVLATLTQLLILLACIVHCPSRAQAAFGGSSDTQLQAPRFTTQPSSSGSIVSEGRTKILQCHALGYPQPNYRWLKDGVPVGPFSNSQYLKIQNVTREDAGKYQCQAENKAGTIFSDKTDVVVAYMGVFTDLAEKVISVTSGYPAILNLSYIDSVPAPSVSWLTDDRPVSYDIKYAHTSSNQLIILGTDESDIRAYRARAINTQIGREEMTGFVLLNVTGNPYTEIAPEIIVHPRSLKVVRGAQLVELECIANARPLHELETIWLKDGIPIENTGIPYAQTDPWNRTLALLHVNLTHTGEYTCQVQMRTGGHPIVFSMARVTVQEPPTFVTPLRTETLGEYGSRVVLACDVIGEPLPRITWFRNAAPIEQAAGKYAVQDDNSLEIYKLSMDDTAMFQCLASNEAGERSAYTWLKVKTSMPIMELPPGNQTVLDGKDATINCRAIAAPTPNITWIYNDTLPIESSTRVQVLDTGDLLLSNVRETDSGLYTCIRENEAGRVVASGFLTVLVRTQIIRPPADTTVLLGHSAALECGVSSDPSVPYNIDWYREPNRLPIKNSQRIGVKGDGTLEITEVRPSDVGQYACIVTSPGGNETRSARLSVIELPFAPSNVQAVRLSAPQHRAINVSWTPGFDGNSKLIKFIVQRREVPELGPLPDPLLNWITEAANVSAELRWLLLANLKAATAYQFRVSAVNRVGEGSPSEPSNVVKLPQEAPSGPPVGFVGSARSSTEIIVQWQPPVEEHRNGQILGYIIRYRLFGYSASPWNYRNITNEAQRNYLIQELITWKDYVIQIAAYNNMGVGAYTDGAKIKTKEGIPEAPPTDVRVQALNSTAVRVWWTPPNPQQINGINQGYKLQAWRYEKPLPPSASGGGGGGGGEETLAAPGHDADEPPIEMEMRALTVPPNLLDPLAEQSEVLAGLDKYTAYNVTVLCFTDPGDGERSVPVPVRTLEDVPDEVSALQFSGISDREVNVTWEAPRRINGVLVGYQVRYYRKDQPDTTARTVNLTADTRSLRVTHLTATTHYTFEVSGWTAMGAGPPKVATIQSGIEPVLPHPPFQLALSNIEAFSVVIQFTPGFDGNSSIARWIVEAQTARNQTWFVVHELHDPDASTVTVLGLTPFTSYRLRIIACNVVGRSEPSEPTKDFQTIQAPPKHPPFNVTVRAMSATELRVRWIPLQQTEWYGNPRGYNITYRNIQEDEGEQQGRVQQEPEEREPEPAAGGGGGGGGPYYGVRSVLIEDPTANSHVLDGLEEWSVYEIVMTAVNEVGVSGDSPHAFERTREAVPSSGPAVVEANATSSTTIVVRWHEVPKVHRNGQIEGYRVYYGSAVGRTPVLHKTIANNRTYTATLTELKKYVQYDVQVLAYTRLGDGALSTPPVRVQTFEDTPGAPSNVSFPDVSFSMARIIWDVPDEPNGEILAYRVTYLLNGSHSLNFTQEFPPSDRTFRATQLLAERYYLFSVTAQTRLGWGKTAAALVYTTNNRQLPQPPSAPQISRSQVQAEQITFSWTPGRDGFAPLRYYTVQLRENEGAWTSIPERVDPAVTSYTASGLRPHAHYAFRIRATNDLGPSAYSKESAQIRTLPAAPSDGISGLKVVPITTTSVRVQWSALQPAAWNGDAATGGYRILYQPLSDFPSTLQSTPKLDVPGVGQESAVLADLAQDRNYEIILQPYNSQGSGPPSPPVAVYVGEAVPIGEPLDIEGVAVSPTEVRLRWSPPRQNTQNGELLGYKIFYLVTDSPEGPPTATTTDSEQLADGGGGGGEVQRMRHTGGNSSSSKQPAATAEEEIEVVPASYNTHNLVFLDKYTEYRIQILAFNPAGDGPRSAPITVKTLAGLPGPPTRLLFGDITMNSLTVSWEPPRKRNGLILGYIVAYETTEDNEKFSKQVKQKVTGTSLVVQNLEEEVTYTFTVRAQTIDYGPAISGNVTTGPQDGSPGSPRELTIAKSQASVHLHWINGQSGKGPIQGYYIETKKRDDLRWETVARTTNGPLQEFTVSFQNLLPSTAYKFRVISYNRYGISCPVYSDDAVLTPSKLYLEYGYLQLKPFYRQTWFMVALAASSIVIVIMVVAVLCVKSKSYKYKQEVQKTLEESIAMSIDERQELALELYRSRHGLSSNGGAGGGGGGGGGLMGPAMMGGGGGTGTMIHSTLGRRTGTILGRKGGGSGPGSSAAAAAASLGKSPPRPSPASVAYHSDEESLKCYDENPDDSSVTEKPSEVSSSDSQASESENESVRSDPHSFVNHYVNNDLLRQSWKRQKPVRNYSSYTDSDPEGSAVMSLNGGQIIMNNMARSRAPLPGFSSFV</sequence>
<feature type="domain" description="Fibronectin type-III" evidence="15">
    <location>
        <begin position="1210"/>
        <end position="1305"/>
    </location>
</feature>
<feature type="domain" description="Fibronectin type-III" evidence="15">
    <location>
        <begin position="1543"/>
        <end position="1636"/>
    </location>
</feature>
<evidence type="ECO:0000313" key="16">
    <source>
        <dbReference type="EnsemblMetazoa" id="ENSAATROPP009886"/>
    </source>
</evidence>
<keyword evidence="17" id="KW-1185">Reference proteome</keyword>
<dbReference type="FunFam" id="2.60.40.10:FF:001132">
    <property type="entry name" value="Sidekick, isoform B"/>
    <property type="match status" value="1"/>
</dbReference>
<feature type="compositionally biased region" description="Basic and acidic residues" evidence="12">
    <location>
        <begin position="93"/>
        <end position="113"/>
    </location>
</feature>
<feature type="region of interest" description="Disordered" evidence="12">
    <location>
        <begin position="29"/>
        <end position="72"/>
    </location>
</feature>
<dbReference type="FunFam" id="2.60.40.10:FF:001362">
    <property type="entry name" value="Sidekick, isoform B"/>
    <property type="match status" value="1"/>
</dbReference>
<feature type="domain" description="Fibronectin type-III" evidence="15">
    <location>
        <begin position="1310"/>
        <end position="1437"/>
    </location>
</feature>
<dbReference type="PROSITE" id="PS50853">
    <property type="entry name" value="FN3"/>
    <property type="match status" value="13"/>
</dbReference>
<dbReference type="InterPro" id="IPR007110">
    <property type="entry name" value="Ig-like_dom"/>
</dbReference>
<keyword evidence="3" id="KW-0732">Signal</keyword>
<evidence type="ECO:0008006" key="18">
    <source>
        <dbReference type="Google" id="ProtNLM"/>
    </source>
</evidence>
<dbReference type="FunFam" id="2.60.40.10:FF:002352">
    <property type="entry name" value="Blast:Protein sidekick"/>
    <property type="match status" value="1"/>
</dbReference>
<dbReference type="CDD" id="cd00063">
    <property type="entry name" value="FN3"/>
    <property type="match status" value="13"/>
</dbReference>
<feature type="domain" description="Fibronectin type-III" evidence="15">
    <location>
        <begin position="1442"/>
        <end position="1539"/>
    </location>
</feature>
<dbReference type="Proteomes" id="UP000075880">
    <property type="component" value="Unassembled WGS sequence"/>
</dbReference>
<name>A0AAG5DFC5_ANOAO</name>
<dbReference type="InterPro" id="IPR013098">
    <property type="entry name" value="Ig_I-set"/>
</dbReference>
<comment type="subcellular location">
    <subcellularLocation>
        <location evidence="1">Membrane</location>
        <topology evidence="1">Single-pass type I membrane protein</topology>
    </subcellularLocation>
</comment>
<dbReference type="GO" id="GO:0030154">
    <property type="term" value="P:cell differentiation"/>
    <property type="evidence" value="ECO:0007669"/>
    <property type="project" value="UniProtKB-ARBA"/>
</dbReference>
<feature type="domain" description="Fibronectin type-III" evidence="15">
    <location>
        <begin position="873"/>
        <end position="970"/>
    </location>
</feature>
<dbReference type="FunFam" id="2.60.40.10:FF:000301">
    <property type="entry name" value="Sidekick cell adhesion molecule 2"/>
    <property type="match status" value="1"/>
</dbReference>
<dbReference type="SMART" id="SM00408">
    <property type="entry name" value="IGc2"/>
    <property type="match status" value="5"/>
</dbReference>
<evidence type="ECO:0000256" key="8">
    <source>
        <dbReference type="ARBA" id="ARBA00023157"/>
    </source>
</evidence>
<feature type="compositionally biased region" description="Polar residues" evidence="12">
    <location>
        <begin position="1923"/>
        <end position="1932"/>
    </location>
</feature>
<dbReference type="GO" id="GO:0048731">
    <property type="term" value="P:system development"/>
    <property type="evidence" value="ECO:0007669"/>
    <property type="project" value="UniProtKB-ARBA"/>
</dbReference>
<evidence type="ECO:0000256" key="9">
    <source>
        <dbReference type="ARBA" id="ARBA00023180"/>
    </source>
</evidence>
<dbReference type="FunFam" id="2.60.40.10:FF:000158">
    <property type="entry name" value="Sidekick cell adhesion molecule 2"/>
    <property type="match status" value="1"/>
</dbReference>
<dbReference type="SMART" id="SM00409">
    <property type="entry name" value="IG"/>
    <property type="match status" value="6"/>
</dbReference>
<keyword evidence="2 13" id="KW-0812">Transmembrane</keyword>
<dbReference type="EnsemblMetazoa" id="ENSAATROPT010953">
    <property type="protein sequence ID" value="ENSAATROPP009886"/>
    <property type="gene ID" value="ENSAATROPG008915"/>
</dbReference>
<dbReference type="PANTHER" id="PTHR44170:SF46">
    <property type="entry name" value="PROTEIN SIDEKICK"/>
    <property type="match status" value="1"/>
</dbReference>
<feature type="compositionally biased region" description="Basic and acidic residues" evidence="12">
    <location>
        <begin position="2344"/>
        <end position="2354"/>
    </location>
</feature>
<feature type="domain" description="Fibronectin type-III" evidence="15">
    <location>
        <begin position="1849"/>
        <end position="1987"/>
    </location>
</feature>
<evidence type="ECO:0000256" key="11">
    <source>
        <dbReference type="ARBA" id="ARBA00061621"/>
    </source>
</evidence>
<evidence type="ECO:0000256" key="1">
    <source>
        <dbReference type="ARBA" id="ARBA00004479"/>
    </source>
</evidence>
<dbReference type="FunFam" id="2.60.40.10:FF:000236">
    <property type="entry name" value="Sidekick cell adhesion molecule 2"/>
    <property type="match status" value="1"/>
</dbReference>
<dbReference type="FunFam" id="2.60.40.10:FF:001715">
    <property type="entry name" value="Sidekick, isoform B"/>
    <property type="match status" value="1"/>
</dbReference>
<reference evidence="16" key="1">
    <citation type="submission" date="2024-04" db="UniProtKB">
        <authorList>
            <consortium name="EnsemblMetazoa"/>
        </authorList>
    </citation>
    <scope>IDENTIFICATION</scope>
    <source>
        <strain evidence="16">EBRO</strain>
    </source>
</reference>
<feature type="compositionally biased region" description="Low complexity" evidence="12">
    <location>
        <begin position="2319"/>
        <end position="2332"/>
    </location>
</feature>
<proteinExistence type="inferred from homology"/>
<feature type="compositionally biased region" description="Gly residues" evidence="12">
    <location>
        <begin position="1024"/>
        <end position="1033"/>
    </location>
</feature>
<feature type="domain" description="Fibronectin type-III" evidence="15">
    <location>
        <begin position="975"/>
        <end position="1107"/>
    </location>
</feature>
<feature type="domain" description="Ig-like" evidence="14">
    <location>
        <begin position="575"/>
        <end position="661"/>
    </location>
</feature>
<feature type="compositionally biased region" description="Gly residues" evidence="12">
    <location>
        <begin position="1374"/>
        <end position="1384"/>
    </location>
</feature>
<dbReference type="FunFam" id="2.60.40.10:FF:001722">
    <property type="entry name" value="Sidekick, isoform B"/>
    <property type="match status" value="1"/>
</dbReference>
<feature type="compositionally biased region" description="Low complexity" evidence="12">
    <location>
        <begin position="2368"/>
        <end position="2378"/>
    </location>
</feature>
<feature type="domain" description="Fibronectin type-III" evidence="15">
    <location>
        <begin position="1641"/>
        <end position="1737"/>
    </location>
</feature>
<dbReference type="FunFam" id="2.60.40.10:FF:002022">
    <property type="entry name" value="Sidekick, isoform B"/>
    <property type="match status" value="1"/>
</dbReference>
<accession>A0AAG5DFC5</accession>
<dbReference type="SMART" id="SM00060">
    <property type="entry name" value="FN3"/>
    <property type="match status" value="13"/>
</dbReference>
<dbReference type="InterPro" id="IPR003599">
    <property type="entry name" value="Ig_sub"/>
</dbReference>
<dbReference type="Pfam" id="PF13927">
    <property type="entry name" value="Ig_3"/>
    <property type="match status" value="3"/>
</dbReference>
<keyword evidence="7 13" id="KW-0472">Membrane</keyword>
<feature type="region of interest" description="Disordered" evidence="12">
    <location>
        <begin position="1891"/>
        <end position="1935"/>
    </location>
</feature>
<feature type="domain" description="Ig-like" evidence="14">
    <location>
        <begin position="194"/>
        <end position="277"/>
    </location>
</feature>
<evidence type="ECO:0000256" key="10">
    <source>
        <dbReference type="ARBA" id="ARBA00023319"/>
    </source>
</evidence>
<dbReference type="InterPro" id="IPR013783">
    <property type="entry name" value="Ig-like_fold"/>
</dbReference>
<feature type="region of interest" description="Disordered" evidence="12">
    <location>
        <begin position="2305"/>
        <end position="2390"/>
    </location>
</feature>
<evidence type="ECO:0000256" key="4">
    <source>
        <dbReference type="ARBA" id="ARBA00022737"/>
    </source>
</evidence>
<evidence type="ECO:0000256" key="13">
    <source>
        <dbReference type="SAM" id="Phobius"/>
    </source>
</evidence>
<dbReference type="InterPro" id="IPR036116">
    <property type="entry name" value="FN3_sf"/>
</dbReference>
<feature type="domain" description="Ig-like" evidence="14">
    <location>
        <begin position="383"/>
        <end position="477"/>
    </location>
</feature>
<dbReference type="GO" id="GO:0016020">
    <property type="term" value="C:membrane"/>
    <property type="evidence" value="ECO:0007669"/>
    <property type="project" value="UniProtKB-SubCell"/>
</dbReference>
<organism evidence="16 17">
    <name type="scientific">Anopheles atroparvus</name>
    <name type="common">European mosquito</name>
    <dbReference type="NCBI Taxonomy" id="41427"/>
    <lineage>
        <taxon>Eukaryota</taxon>
        <taxon>Metazoa</taxon>
        <taxon>Ecdysozoa</taxon>
        <taxon>Arthropoda</taxon>
        <taxon>Hexapoda</taxon>
        <taxon>Insecta</taxon>
        <taxon>Pterygota</taxon>
        <taxon>Neoptera</taxon>
        <taxon>Endopterygota</taxon>
        <taxon>Diptera</taxon>
        <taxon>Nematocera</taxon>
        <taxon>Culicoidea</taxon>
        <taxon>Culicidae</taxon>
        <taxon>Anophelinae</taxon>
        <taxon>Anopheles</taxon>
    </lineage>
</organism>
<feature type="compositionally biased region" description="Polar residues" evidence="12">
    <location>
        <begin position="186"/>
        <end position="205"/>
    </location>
</feature>
<keyword evidence="4" id="KW-0677">Repeat</keyword>
<dbReference type="FunFam" id="2.60.40.10:FF:001549">
    <property type="entry name" value="Sidekick, isoform B"/>
    <property type="match status" value="1"/>
</dbReference>
<comment type="similarity">
    <text evidence="11">Belongs to the sidekick family.</text>
</comment>
<dbReference type="CDD" id="cd00096">
    <property type="entry name" value="Ig"/>
    <property type="match status" value="2"/>
</dbReference>
<dbReference type="InterPro" id="IPR003961">
    <property type="entry name" value="FN3_dom"/>
</dbReference>
<keyword evidence="5" id="KW-0130">Cell adhesion</keyword>
<feature type="compositionally biased region" description="Basic and acidic residues" evidence="12">
    <location>
        <begin position="54"/>
        <end position="71"/>
    </location>
</feature>
<dbReference type="SUPFAM" id="SSF48726">
    <property type="entry name" value="Immunoglobulin"/>
    <property type="match status" value="6"/>
</dbReference>
<keyword evidence="6 13" id="KW-1133">Transmembrane helix</keyword>
<evidence type="ECO:0000259" key="15">
    <source>
        <dbReference type="PROSITE" id="PS50853"/>
    </source>
</evidence>
<feature type="domain" description="Fibronectin type-III" evidence="15">
    <location>
        <begin position="1991"/>
        <end position="2083"/>
    </location>
</feature>
<feature type="transmembrane region" description="Helical" evidence="13">
    <location>
        <begin position="2203"/>
        <end position="2225"/>
    </location>
</feature>
<dbReference type="Gene3D" id="2.60.40.10">
    <property type="entry name" value="Immunoglobulins"/>
    <property type="match status" value="19"/>
</dbReference>
<feature type="region of interest" description="Disordered" evidence="12">
    <location>
        <begin position="1354"/>
        <end position="1387"/>
    </location>
</feature>
<protein>
    <recommendedName>
        <fullName evidence="18">Protein sidekick</fullName>
    </recommendedName>
</protein>
<dbReference type="GO" id="GO:0098609">
    <property type="term" value="P:cell-cell adhesion"/>
    <property type="evidence" value="ECO:0007669"/>
    <property type="project" value="TreeGrafter"/>
</dbReference>
<feature type="compositionally biased region" description="Basic and acidic residues" evidence="12">
    <location>
        <begin position="29"/>
        <end position="39"/>
    </location>
</feature>
<dbReference type="Pfam" id="PF00041">
    <property type="entry name" value="fn3"/>
    <property type="match status" value="13"/>
</dbReference>
<feature type="domain" description="Fibronectin type-III" evidence="15">
    <location>
        <begin position="1111"/>
        <end position="1206"/>
    </location>
</feature>
<evidence type="ECO:0000256" key="6">
    <source>
        <dbReference type="ARBA" id="ARBA00022989"/>
    </source>
</evidence>
<dbReference type="InterPro" id="IPR003598">
    <property type="entry name" value="Ig_sub2"/>
</dbReference>
<dbReference type="FunFam" id="2.60.40.10:FF:000093">
    <property type="entry name" value="Down syndrome cell adhesion molecule, isoform B"/>
    <property type="match status" value="1"/>
</dbReference>
<evidence type="ECO:0000313" key="17">
    <source>
        <dbReference type="Proteomes" id="UP000075880"/>
    </source>
</evidence>
<dbReference type="FunFam" id="2.60.40.10:FF:000032">
    <property type="entry name" value="palladin isoform X1"/>
    <property type="match status" value="1"/>
</dbReference>
<keyword evidence="9" id="KW-0325">Glycoprotein</keyword>
<dbReference type="GO" id="GO:0009653">
    <property type="term" value="P:anatomical structure morphogenesis"/>
    <property type="evidence" value="ECO:0007669"/>
    <property type="project" value="UniProtKB-ARBA"/>
</dbReference>
<dbReference type="InterPro" id="IPR036179">
    <property type="entry name" value="Ig-like_dom_sf"/>
</dbReference>
<feature type="region of interest" description="Disordered" evidence="12">
    <location>
        <begin position="86"/>
        <end position="143"/>
    </location>
</feature>
<feature type="domain" description="Fibronectin type-III" evidence="15">
    <location>
        <begin position="2086"/>
        <end position="2185"/>
    </location>
</feature>
<evidence type="ECO:0000256" key="2">
    <source>
        <dbReference type="ARBA" id="ARBA00022692"/>
    </source>
</evidence>
<feature type="domain" description="Fibronectin type-III" evidence="15">
    <location>
        <begin position="1742"/>
        <end position="1844"/>
    </location>
</feature>
<evidence type="ECO:0000256" key="3">
    <source>
        <dbReference type="ARBA" id="ARBA00022729"/>
    </source>
</evidence>
<keyword evidence="8" id="KW-1015">Disulfide bond</keyword>
<evidence type="ECO:0000256" key="12">
    <source>
        <dbReference type="SAM" id="MobiDB-lite"/>
    </source>
</evidence>
<feature type="domain" description="Ig-like" evidence="14">
    <location>
        <begin position="666"/>
        <end position="755"/>
    </location>
</feature>
<feature type="domain" description="Ig-like" evidence="14">
    <location>
        <begin position="481"/>
        <end position="566"/>
    </location>
</feature>
<dbReference type="PANTHER" id="PTHR44170">
    <property type="entry name" value="PROTEIN SIDEKICK"/>
    <property type="match status" value="1"/>
</dbReference>
<evidence type="ECO:0000259" key="14">
    <source>
        <dbReference type="PROSITE" id="PS50835"/>
    </source>
</evidence>
<dbReference type="PROSITE" id="PS50835">
    <property type="entry name" value="IG_LIKE"/>
    <property type="match status" value="5"/>
</dbReference>
<evidence type="ECO:0000256" key="5">
    <source>
        <dbReference type="ARBA" id="ARBA00022889"/>
    </source>
</evidence>
<feature type="region of interest" description="Disordered" evidence="12">
    <location>
        <begin position="183"/>
        <end position="205"/>
    </location>
</feature>
<evidence type="ECO:0000256" key="7">
    <source>
        <dbReference type="ARBA" id="ARBA00023136"/>
    </source>
</evidence>
<feature type="domain" description="Fibronectin type-III" evidence="15">
    <location>
        <begin position="762"/>
        <end position="868"/>
    </location>
</feature>
<feature type="region of interest" description="Disordered" evidence="12">
    <location>
        <begin position="1019"/>
        <end position="1045"/>
    </location>
</feature>